<proteinExistence type="predicted"/>
<accession>C7N6Q1</accession>
<sequence>MASRVNVTAKATGGAAGLGCLAAIAAFCGLGVAVALVGMWKLLLWLLAL</sequence>
<dbReference type="Proteomes" id="UP000002026">
    <property type="component" value="Chromosome"/>
</dbReference>
<dbReference type="AlphaFoldDB" id="C7N6Q1"/>
<feature type="transmembrane region" description="Helical" evidence="1">
    <location>
        <begin position="12"/>
        <end position="40"/>
    </location>
</feature>
<dbReference type="STRING" id="471855.Shel_15670"/>
<dbReference type="RefSeq" id="WP_012798688.1">
    <property type="nucleotide sequence ID" value="NC_013165.1"/>
</dbReference>
<dbReference type="HOGENOM" id="CLU_3140745_0_0_11"/>
<gene>
    <name evidence="2" type="ordered locus">Shel_15670</name>
</gene>
<evidence type="ECO:0000256" key="1">
    <source>
        <dbReference type="SAM" id="Phobius"/>
    </source>
</evidence>
<dbReference type="KEGG" id="shi:Shel_15670"/>
<keyword evidence="1" id="KW-0812">Transmembrane</keyword>
<evidence type="ECO:0000313" key="2">
    <source>
        <dbReference type="EMBL" id="ACV22586.1"/>
    </source>
</evidence>
<organism evidence="2 3">
    <name type="scientific">Slackia heliotrinireducens (strain ATCC 29202 / DSM 20476 / NCTC 11029 / RHS 1)</name>
    <name type="common">Peptococcus heliotrinreducens</name>
    <dbReference type="NCBI Taxonomy" id="471855"/>
    <lineage>
        <taxon>Bacteria</taxon>
        <taxon>Bacillati</taxon>
        <taxon>Actinomycetota</taxon>
        <taxon>Coriobacteriia</taxon>
        <taxon>Eggerthellales</taxon>
        <taxon>Eggerthellaceae</taxon>
        <taxon>Slackia</taxon>
    </lineage>
</organism>
<keyword evidence="1" id="KW-1133">Transmembrane helix</keyword>
<protein>
    <submittedName>
        <fullName evidence="2">Uncharacterized protein</fullName>
    </submittedName>
</protein>
<evidence type="ECO:0000313" key="3">
    <source>
        <dbReference type="Proteomes" id="UP000002026"/>
    </source>
</evidence>
<reference evidence="2 3" key="1">
    <citation type="journal article" date="2009" name="Stand. Genomic Sci.">
        <title>Complete genome sequence of Slackia heliotrinireducens type strain (RHS 1).</title>
        <authorList>
            <person name="Pukall R."/>
            <person name="Lapidus A."/>
            <person name="Nolan M."/>
            <person name="Copeland A."/>
            <person name="Glavina Del Rio T."/>
            <person name="Lucas S."/>
            <person name="Chen F."/>
            <person name="Tice H."/>
            <person name="Cheng J.F."/>
            <person name="Chertkov O."/>
            <person name="Bruce D."/>
            <person name="Goodwin L."/>
            <person name="Kuske C."/>
            <person name="Brettin T."/>
            <person name="Detter J.C."/>
            <person name="Han C."/>
            <person name="Pitluck S."/>
            <person name="Pati A."/>
            <person name="Mavrommatis K."/>
            <person name="Ivanova N."/>
            <person name="Ovchinnikova G."/>
            <person name="Chen A."/>
            <person name="Palaniappan K."/>
            <person name="Schneider S."/>
            <person name="Rohde M."/>
            <person name="Chain P."/>
            <person name="D'haeseleer P."/>
            <person name="Goker M."/>
            <person name="Bristow J."/>
            <person name="Eisen J.A."/>
            <person name="Markowitz V."/>
            <person name="Kyrpides N.C."/>
            <person name="Klenk H.P."/>
            <person name="Hugenholtz P."/>
        </authorList>
    </citation>
    <scope>NUCLEOTIDE SEQUENCE [LARGE SCALE GENOMIC DNA]</scope>
    <source>
        <strain evidence="3">ATCC 29202 / DSM 20476 / NCTC 11029 / RHS 1</strain>
    </source>
</reference>
<name>C7N6Q1_SLAHD</name>
<keyword evidence="1" id="KW-0472">Membrane</keyword>
<dbReference type="EMBL" id="CP001684">
    <property type="protein sequence ID" value="ACV22586.1"/>
    <property type="molecule type" value="Genomic_DNA"/>
</dbReference>
<keyword evidence="3" id="KW-1185">Reference proteome</keyword>